<dbReference type="OrthoDB" id="10628114at2759"/>
<organism evidence="2 3">
    <name type="scientific">Tilletiaria anomala (strain ATCC 24038 / CBS 436.72 / UBC 951)</name>
    <dbReference type="NCBI Taxonomy" id="1037660"/>
    <lineage>
        <taxon>Eukaryota</taxon>
        <taxon>Fungi</taxon>
        <taxon>Dikarya</taxon>
        <taxon>Basidiomycota</taxon>
        <taxon>Ustilaginomycotina</taxon>
        <taxon>Exobasidiomycetes</taxon>
        <taxon>Georgefischeriales</taxon>
        <taxon>Tilletiariaceae</taxon>
        <taxon>Tilletiaria</taxon>
    </lineage>
</organism>
<proteinExistence type="predicted"/>
<dbReference type="InParanoid" id="A0A066WEX7"/>
<dbReference type="EMBL" id="JMSN01000011">
    <property type="protein sequence ID" value="KDN52306.1"/>
    <property type="molecule type" value="Genomic_DNA"/>
</dbReference>
<dbReference type="AlphaFoldDB" id="A0A066WEX7"/>
<feature type="region of interest" description="Disordered" evidence="1">
    <location>
        <begin position="148"/>
        <end position="193"/>
    </location>
</feature>
<sequence length="193" mass="19927">MTCALLYSDDFSSSSKKDIDPLALLHDHALESDPELDISVLTDDELLDLLKANKDGRPLQGWLGTTLTPRLLGDVLEPSSSCSSSSGAGHGPTLRLPDSPVSASSSSSLSAGSILSLDNVPFSHPLHNSRAFPGHTVYGGGSSVGHPSYASQYGGSSSMSSYNASQGTAGTSQTSLGSQSFSSSYNSQHDEGC</sequence>
<protein>
    <submittedName>
        <fullName evidence="2">Uncharacterized protein</fullName>
    </submittedName>
</protein>
<feature type="region of interest" description="Disordered" evidence="1">
    <location>
        <begin position="78"/>
        <end position="102"/>
    </location>
</feature>
<evidence type="ECO:0000313" key="2">
    <source>
        <dbReference type="EMBL" id="KDN52306.1"/>
    </source>
</evidence>
<evidence type="ECO:0000313" key="3">
    <source>
        <dbReference type="Proteomes" id="UP000027361"/>
    </source>
</evidence>
<keyword evidence="3" id="KW-1185">Reference proteome</keyword>
<accession>A0A066WEX7</accession>
<dbReference type="GeneID" id="25263821"/>
<comment type="caution">
    <text evidence="2">The sequence shown here is derived from an EMBL/GenBank/DDBJ whole genome shotgun (WGS) entry which is preliminary data.</text>
</comment>
<dbReference type="RefSeq" id="XP_013245167.1">
    <property type="nucleotide sequence ID" value="XM_013389713.1"/>
</dbReference>
<feature type="compositionally biased region" description="Low complexity" evidence="1">
    <location>
        <begin position="148"/>
        <end position="184"/>
    </location>
</feature>
<evidence type="ECO:0000256" key="1">
    <source>
        <dbReference type="SAM" id="MobiDB-lite"/>
    </source>
</evidence>
<reference evidence="2 3" key="1">
    <citation type="submission" date="2014-05" db="EMBL/GenBank/DDBJ databases">
        <title>Draft genome sequence of a rare smut relative, Tilletiaria anomala UBC 951.</title>
        <authorList>
            <consortium name="DOE Joint Genome Institute"/>
            <person name="Toome M."/>
            <person name="Kuo A."/>
            <person name="Henrissat B."/>
            <person name="Lipzen A."/>
            <person name="Tritt A."/>
            <person name="Yoshinaga Y."/>
            <person name="Zane M."/>
            <person name="Barry K."/>
            <person name="Grigoriev I.V."/>
            <person name="Spatafora J.W."/>
            <person name="Aimea M.C."/>
        </authorList>
    </citation>
    <scope>NUCLEOTIDE SEQUENCE [LARGE SCALE GENOMIC DNA]</scope>
    <source>
        <strain evidence="2 3">UBC 951</strain>
    </source>
</reference>
<gene>
    <name evidence="2" type="ORF">K437DRAFT_254291</name>
</gene>
<dbReference type="HOGENOM" id="CLU_1409703_0_0_1"/>
<name>A0A066WEX7_TILAU</name>
<dbReference type="Proteomes" id="UP000027361">
    <property type="component" value="Unassembled WGS sequence"/>
</dbReference>